<keyword evidence="3" id="KW-0328">Glycosyltransferase</keyword>
<evidence type="ECO:0000313" key="17">
    <source>
        <dbReference type="EMBL" id="MDP5306582.1"/>
    </source>
</evidence>
<dbReference type="EMBL" id="JAVAMQ010000004">
    <property type="protein sequence ID" value="MDP5306582.1"/>
    <property type="molecule type" value="Genomic_DNA"/>
</dbReference>
<keyword evidence="7" id="KW-0256">Endoplasmic reticulum</keyword>
<keyword evidence="4" id="KW-0808">Transferase</keyword>
<keyword evidence="13" id="KW-0325">Glycoprotein</keyword>
<dbReference type="Pfam" id="PF19349">
    <property type="entry name" value="DUF5927"/>
    <property type="match status" value="1"/>
</dbReference>
<dbReference type="Pfam" id="PF02485">
    <property type="entry name" value="Branch"/>
    <property type="match status" value="1"/>
</dbReference>
<evidence type="ECO:0000256" key="12">
    <source>
        <dbReference type="ARBA" id="ARBA00023157"/>
    </source>
</evidence>
<dbReference type="PANTHER" id="PTHR46025:SF3">
    <property type="entry name" value="XYLOSYLTRANSFERASE OXT"/>
    <property type="match status" value="1"/>
</dbReference>
<keyword evidence="11" id="KW-0472">Membrane</keyword>
<sequence>MSGRVRLGVILLCHADLPMAARMARIWAEGGARVAIHVDAKVRAPDLAAMRDALADLDGIAFTRRRRCDWGRFSLVRATQDAAEHLLRDHPDITHVYLASGACLPLRPVTELAAFLAADPDRDHIESVSADEVGWTVGGLNEERFTLYFPFDWRRHRRLFDRFVEWQRRRGVRRRLPRGLSPHLGSQWWCLTAPTLRAILQDPRRAEFDRYFRLSWIPDESYFQTLVRRHSVQIESRSLTLAKFDHKGRPYQLYDDHLPLLEESRCFVARKAWHGADRLLAHFPRPASAAPDLSPPQPAGIERLINRTIRRRLQGRPGLYMQSRYPRKDAENGKTAAPYAVFQGFTDIFPGFERWLGARVAGDVHGHLFSAEMAEFAGRPEIGPGALSTSAALRDHDAQGFLTSLIRVSGRMQVFQFSPRDSQILNWFIATDPNAHLFVVTGAWMLPLVNSGMPFDDVRRITAHLQRVELAQLDVLNSVWVKARVQVHDLADFLSRPLALLEDALGQIEPHAAPIRALPAMRDTSGLSDLLRRLRNAGLQPRLGAEGLPLAASSHEGQATSGRPDSERTAAE</sequence>
<feature type="domain" description="DUF5927" evidence="16">
    <location>
        <begin position="270"/>
        <end position="557"/>
    </location>
</feature>
<dbReference type="InterPro" id="IPR003406">
    <property type="entry name" value="Glyco_trans_14"/>
</dbReference>
<comment type="caution">
    <text evidence="17">The sequence shown here is derived from an EMBL/GenBank/DDBJ whole genome shotgun (WGS) entry which is preliminary data.</text>
</comment>
<keyword evidence="12" id="KW-1015">Disulfide bond</keyword>
<evidence type="ECO:0000256" key="13">
    <source>
        <dbReference type="ARBA" id="ARBA00023180"/>
    </source>
</evidence>
<dbReference type="InterPro" id="IPR043538">
    <property type="entry name" value="XYLT"/>
</dbReference>
<name>A0ABT9J9U6_9RHOB</name>
<evidence type="ECO:0000256" key="8">
    <source>
        <dbReference type="ARBA" id="ARBA00022968"/>
    </source>
</evidence>
<evidence type="ECO:0000256" key="5">
    <source>
        <dbReference type="ARBA" id="ARBA00022692"/>
    </source>
</evidence>
<keyword evidence="10" id="KW-0333">Golgi apparatus</keyword>
<keyword evidence="9" id="KW-1133">Transmembrane helix</keyword>
<evidence type="ECO:0000256" key="3">
    <source>
        <dbReference type="ARBA" id="ARBA00022676"/>
    </source>
</evidence>
<evidence type="ECO:0000256" key="7">
    <source>
        <dbReference type="ARBA" id="ARBA00022824"/>
    </source>
</evidence>
<proteinExistence type="predicted"/>
<reference evidence="17 18" key="1">
    <citation type="submission" date="2023-08" db="EMBL/GenBank/DDBJ databases">
        <authorList>
            <person name="Park J.-S."/>
        </authorList>
    </citation>
    <scope>NUCLEOTIDE SEQUENCE [LARGE SCALE GENOMIC DNA]</scope>
    <source>
        <strain evidence="17 18">2205BS29-5</strain>
    </source>
</reference>
<protein>
    <recommendedName>
        <fullName evidence="14">Peptide O-xylosyltransferase</fullName>
    </recommendedName>
</protein>
<evidence type="ECO:0000313" key="18">
    <source>
        <dbReference type="Proteomes" id="UP001224997"/>
    </source>
</evidence>
<feature type="region of interest" description="Disordered" evidence="15">
    <location>
        <begin position="545"/>
        <end position="572"/>
    </location>
</feature>
<keyword evidence="18" id="KW-1185">Reference proteome</keyword>
<dbReference type="PANTHER" id="PTHR46025">
    <property type="entry name" value="XYLOSYLTRANSFERASE OXT"/>
    <property type="match status" value="1"/>
</dbReference>
<evidence type="ECO:0000256" key="6">
    <source>
        <dbReference type="ARBA" id="ARBA00022723"/>
    </source>
</evidence>
<comment type="subcellular location">
    <subcellularLocation>
        <location evidence="2">Endoplasmic reticulum membrane</location>
        <topology evidence="2">Single-pass type II membrane protein</topology>
    </subcellularLocation>
    <subcellularLocation>
        <location evidence="1">Golgi apparatus membrane</location>
        <topology evidence="1">Single-pass type II membrane protein</topology>
    </subcellularLocation>
</comment>
<evidence type="ECO:0000256" key="14">
    <source>
        <dbReference type="ARBA" id="ARBA00042865"/>
    </source>
</evidence>
<evidence type="ECO:0000256" key="1">
    <source>
        <dbReference type="ARBA" id="ARBA00004323"/>
    </source>
</evidence>
<gene>
    <name evidence="17" type="ORF">Q5Y72_05710</name>
</gene>
<evidence type="ECO:0000259" key="16">
    <source>
        <dbReference type="Pfam" id="PF19349"/>
    </source>
</evidence>
<dbReference type="RefSeq" id="WP_305962435.1">
    <property type="nucleotide sequence ID" value="NZ_JAVAMQ010000004.1"/>
</dbReference>
<evidence type="ECO:0000256" key="11">
    <source>
        <dbReference type="ARBA" id="ARBA00023136"/>
    </source>
</evidence>
<keyword evidence="6" id="KW-0479">Metal-binding</keyword>
<evidence type="ECO:0000256" key="2">
    <source>
        <dbReference type="ARBA" id="ARBA00004648"/>
    </source>
</evidence>
<accession>A0ABT9J9U6</accession>
<organism evidence="17 18">
    <name type="scientific">Paracoccus spongiarum</name>
    <dbReference type="NCBI Taxonomy" id="3064387"/>
    <lineage>
        <taxon>Bacteria</taxon>
        <taxon>Pseudomonadati</taxon>
        <taxon>Pseudomonadota</taxon>
        <taxon>Alphaproteobacteria</taxon>
        <taxon>Rhodobacterales</taxon>
        <taxon>Paracoccaceae</taxon>
        <taxon>Paracoccus</taxon>
    </lineage>
</organism>
<evidence type="ECO:0000256" key="15">
    <source>
        <dbReference type="SAM" id="MobiDB-lite"/>
    </source>
</evidence>
<evidence type="ECO:0000256" key="9">
    <source>
        <dbReference type="ARBA" id="ARBA00022989"/>
    </source>
</evidence>
<keyword evidence="5" id="KW-0812">Transmembrane</keyword>
<evidence type="ECO:0000256" key="4">
    <source>
        <dbReference type="ARBA" id="ARBA00022679"/>
    </source>
</evidence>
<dbReference type="InterPro" id="IPR045971">
    <property type="entry name" value="DUF5927"/>
</dbReference>
<evidence type="ECO:0000256" key="10">
    <source>
        <dbReference type="ARBA" id="ARBA00023034"/>
    </source>
</evidence>
<dbReference type="Proteomes" id="UP001224997">
    <property type="component" value="Unassembled WGS sequence"/>
</dbReference>
<keyword evidence="8" id="KW-0735">Signal-anchor</keyword>